<comment type="caution">
    <text evidence="2">The sequence shown here is derived from an EMBL/GenBank/DDBJ whole genome shotgun (WGS) entry which is preliminary data.</text>
</comment>
<accession>A0AAW6TP42</accession>
<protein>
    <submittedName>
        <fullName evidence="2">TerB family tellurite resistance protein</fullName>
    </submittedName>
</protein>
<feature type="chain" id="PRO_5043913658" evidence="1">
    <location>
        <begin position="23"/>
        <end position="211"/>
    </location>
</feature>
<dbReference type="AlphaFoldDB" id="A0AAW6TP42"/>
<dbReference type="RefSeq" id="WP_282716773.1">
    <property type="nucleotide sequence ID" value="NZ_JASCRX010000004.1"/>
</dbReference>
<evidence type="ECO:0000256" key="1">
    <source>
        <dbReference type="SAM" id="SignalP"/>
    </source>
</evidence>
<evidence type="ECO:0000313" key="3">
    <source>
        <dbReference type="Proteomes" id="UP001228643"/>
    </source>
</evidence>
<organism evidence="2 3">
    <name type="scientific">Flavobacterium yafengii</name>
    <dbReference type="NCBI Taxonomy" id="3041253"/>
    <lineage>
        <taxon>Bacteria</taxon>
        <taxon>Pseudomonadati</taxon>
        <taxon>Bacteroidota</taxon>
        <taxon>Flavobacteriia</taxon>
        <taxon>Flavobacteriales</taxon>
        <taxon>Flavobacteriaceae</taxon>
        <taxon>Flavobacterium</taxon>
    </lineage>
</organism>
<feature type="signal peptide" evidence="1">
    <location>
        <begin position="1"/>
        <end position="22"/>
    </location>
</feature>
<reference evidence="2 3" key="1">
    <citation type="submission" date="2023-04" db="EMBL/GenBank/DDBJ databases">
        <title>Two novel species of Flavobacterium.</title>
        <authorList>
            <person name="Liu Q."/>
            <person name="Xin Y.-H."/>
        </authorList>
    </citation>
    <scope>NUCLEOTIDE SEQUENCE [LARGE SCALE GENOMIC DNA]</scope>
    <source>
        <strain evidence="2 3">LB2P87</strain>
    </source>
</reference>
<name>A0AAW6TP42_9FLAO</name>
<keyword evidence="1" id="KW-0732">Signal</keyword>
<dbReference type="Proteomes" id="UP001228643">
    <property type="component" value="Unassembled WGS sequence"/>
</dbReference>
<gene>
    <name evidence="2" type="ORF">QLS97_11355</name>
</gene>
<keyword evidence="3" id="KW-1185">Reference proteome</keyword>
<dbReference type="EMBL" id="JASCRY010000003">
    <property type="protein sequence ID" value="MDI5950244.1"/>
    <property type="molecule type" value="Genomic_DNA"/>
</dbReference>
<evidence type="ECO:0000313" key="2">
    <source>
        <dbReference type="EMBL" id="MDI5950244.1"/>
    </source>
</evidence>
<sequence>MKRHLILIIMMMGLVFPYSVSAQSQEMQQLILNIEKLAQFKQILTDMKKGYQILNGGYNTVKDLSQGNFSLHKTFLDALMQVSPTVRKYKRVGAIIQYQLLLVKEYKAALNRFRNSGNFNTDEIAYLEKVYSKLFKESLRNLDELTSVVSANTLRMSDDERLTAIDKVYGDMQDKLSFLRSFNNNTSILAIQRTKERNDVEAMRSIYKVNN</sequence>
<proteinExistence type="predicted"/>